<evidence type="ECO:0000259" key="9">
    <source>
        <dbReference type="PROSITE" id="PS50893"/>
    </source>
</evidence>
<gene>
    <name evidence="11" type="ORF">FH715_11215</name>
</gene>
<dbReference type="RefSeq" id="WP_139643943.1">
    <property type="nucleotide sequence ID" value="NZ_BAAAZS010000058.1"/>
</dbReference>
<dbReference type="InterPro" id="IPR003439">
    <property type="entry name" value="ABC_transporter-like_ATP-bd"/>
</dbReference>
<evidence type="ECO:0000313" key="12">
    <source>
        <dbReference type="Proteomes" id="UP000311713"/>
    </source>
</evidence>
<dbReference type="PANTHER" id="PTHR43394">
    <property type="entry name" value="ATP-DEPENDENT PERMEASE MDL1, MITOCHONDRIAL"/>
    <property type="match status" value="1"/>
</dbReference>
<comment type="subcellular location">
    <subcellularLocation>
        <location evidence="1">Cell membrane</location>
        <topology evidence="1">Multi-pass membrane protein</topology>
    </subcellularLocation>
</comment>
<dbReference type="InterPro" id="IPR027417">
    <property type="entry name" value="P-loop_NTPase"/>
</dbReference>
<keyword evidence="4 11" id="KW-0067">ATP-binding</keyword>
<feature type="transmembrane region" description="Helical" evidence="8">
    <location>
        <begin position="259"/>
        <end position="275"/>
    </location>
</feature>
<accession>A0A5C4V3Z5</accession>
<dbReference type="PANTHER" id="PTHR43394:SF1">
    <property type="entry name" value="ATP-BINDING CASSETTE SUB-FAMILY B MEMBER 10, MITOCHONDRIAL"/>
    <property type="match status" value="1"/>
</dbReference>
<dbReference type="AlphaFoldDB" id="A0A5C4V3Z5"/>
<evidence type="ECO:0000256" key="4">
    <source>
        <dbReference type="ARBA" id="ARBA00022840"/>
    </source>
</evidence>
<dbReference type="Pfam" id="PF00005">
    <property type="entry name" value="ABC_tran"/>
    <property type="match status" value="1"/>
</dbReference>
<keyword evidence="3" id="KW-0547">Nucleotide-binding</keyword>
<organism evidence="11 12">
    <name type="scientific">Streptomyces sedi</name>
    <dbReference type="NCBI Taxonomy" id="555059"/>
    <lineage>
        <taxon>Bacteria</taxon>
        <taxon>Bacillati</taxon>
        <taxon>Actinomycetota</taxon>
        <taxon>Actinomycetes</taxon>
        <taxon>Kitasatosporales</taxon>
        <taxon>Streptomycetaceae</taxon>
        <taxon>Streptomyces</taxon>
    </lineage>
</organism>
<feature type="transmembrane region" description="Helical" evidence="8">
    <location>
        <begin position="36"/>
        <end position="62"/>
    </location>
</feature>
<evidence type="ECO:0000256" key="8">
    <source>
        <dbReference type="SAM" id="Phobius"/>
    </source>
</evidence>
<evidence type="ECO:0000256" key="2">
    <source>
        <dbReference type="ARBA" id="ARBA00022692"/>
    </source>
</evidence>
<evidence type="ECO:0000256" key="6">
    <source>
        <dbReference type="ARBA" id="ARBA00023136"/>
    </source>
</evidence>
<sequence>MLSDRPGTPGEERATGRLTVRRAARRMAGRFAPYRWQVAASLCVVVLVAGLSVSTNLVIARIIDDALPYRDTALLARLCSLMLAIAVATSVLSVVETALTQWIGQRVTADLRVEVFDRAHTQPLDFYSEHREARIQARLVSDIDGVSRFLTGTAQTILSSFTLLIVSLMIMLTLSWPIAVASMVLAAVLGWVNSRFARKRRLLFSRRQRHLTSILQYVAEDLSLGGVLLGRTLGRRGAQRARFVEKVERVRDLTYRQRMAGATATALIGATFAGVPPVIYWLAGTWFADLSVGTVVALVILQSRLAGPIQSLLQLSGSLQASMAMFERIIEFLDLRMAEPVARPPEPPADSAGSAGPGGSDGPARPGTALTVRVRDVSWQYPGTARSALDGVTLDLTAGGVHLLVGRSGSGKSTLALLLAGLLSPQHGSLLTDDAEGPPDPAEAQDRDAMAAVRRSVVLVPQHTTLFDGSLRDNLAFARNGISTAEMDAALAAVRLDGLVASLPDGYDTPVGGDGHRLSGGERQRVGIARALLADCRMLILDEATSALDPETARAVDRAVRDHCRDRTLVMISHRAPRVEPADRVIVMRRGAVIEQAVGAIPRSTTENDEENHAGSGGEDQRRAQARDRVGIPE</sequence>
<dbReference type="Gene3D" id="3.40.50.300">
    <property type="entry name" value="P-loop containing nucleotide triphosphate hydrolases"/>
    <property type="match status" value="1"/>
</dbReference>
<dbReference type="PROSITE" id="PS50929">
    <property type="entry name" value="ABC_TM1F"/>
    <property type="match status" value="1"/>
</dbReference>
<dbReference type="SUPFAM" id="SSF52540">
    <property type="entry name" value="P-loop containing nucleoside triphosphate hydrolases"/>
    <property type="match status" value="1"/>
</dbReference>
<dbReference type="InterPro" id="IPR017871">
    <property type="entry name" value="ABC_transporter-like_CS"/>
</dbReference>
<feature type="domain" description="ABC transmembrane type-1" evidence="10">
    <location>
        <begin position="39"/>
        <end position="321"/>
    </location>
</feature>
<name>A0A5C4V3Z5_9ACTN</name>
<feature type="region of interest" description="Disordered" evidence="7">
    <location>
        <begin position="341"/>
        <end position="367"/>
    </location>
</feature>
<dbReference type="GO" id="GO:0005524">
    <property type="term" value="F:ATP binding"/>
    <property type="evidence" value="ECO:0007669"/>
    <property type="project" value="UniProtKB-KW"/>
</dbReference>
<dbReference type="SMART" id="SM00382">
    <property type="entry name" value="AAA"/>
    <property type="match status" value="1"/>
</dbReference>
<dbReference type="GO" id="GO:0016887">
    <property type="term" value="F:ATP hydrolysis activity"/>
    <property type="evidence" value="ECO:0007669"/>
    <property type="project" value="InterPro"/>
</dbReference>
<keyword evidence="6 8" id="KW-0472">Membrane</keyword>
<evidence type="ECO:0000256" key="5">
    <source>
        <dbReference type="ARBA" id="ARBA00022989"/>
    </source>
</evidence>
<dbReference type="GO" id="GO:0015421">
    <property type="term" value="F:ABC-type oligopeptide transporter activity"/>
    <property type="evidence" value="ECO:0007669"/>
    <property type="project" value="TreeGrafter"/>
</dbReference>
<feature type="compositionally biased region" description="Basic and acidic residues" evidence="7">
    <location>
        <begin position="619"/>
        <end position="634"/>
    </location>
</feature>
<dbReference type="PROSITE" id="PS50893">
    <property type="entry name" value="ABC_TRANSPORTER_2"/>
    <property type="match status" value="1"/>
</dbReference>
<dbReference type="InterPro" id="IPR036640">
    <property type="entry name" value="ABC1_TM_sf"/>
</dbReference>
<evidence type="ECO:0000256" key="1">
    <source>
        <dbReference type="ARBA" id="ARBA00004651"/>
    </source>
</evidence>
<dbReference type="EMBL" id="VDGT01000007">
    <property type="protein sequence ID" value="TNM30570.1"/>
    <property type="molecule type" value="Genomic_DNA"/>
</dbReference>
<evidence type="ECO:0000313" key="11">
    <source>
        <dbReference type="EMBL" id="TNM30570.1"/>
    </source>
</evidence>
<dbReference type="InterPro" id="IPR003593">
    <property type="entry name" value="AAA+_ATPase"/>
</dbReference>
<dbReference type="GO" id="GO:0005886">
    <property type="term" value="C:plasma membrane"/>
    <property type="evidence" value="ECO:0007669"/>
    <property type="project" value="UniProtKB-SubCell"/>
</dbReference>
<proteinExistence type="predicted"/>
<protein>
    <submittedName>
        <fullName evidence="11">ABC transporter ATP-binding protein</fullName>
    </submittedName>
</protein>
<keyword evidence="5 8" id="KW-1133">Transmembrane helix</keyword>
<dbReference type="InterPro" id="IPR011527">
    <property type="entry name" value="ABC1_TM_dom"/>
</dbReference>
<dbReference type="Pfam" id="PF00664">
    <property type="entry name" value="ABC_membrane"/>
    <property type="match status" value="1"/>
</dbReference>
<feature type="transmembrane region" description="Helical" evidence="8">
    <location>
        <begin position="74"/>
        <end position="95"/>
    </location>
</feature>
<evidence type="ECO:0000256" key="3">
    <source>
        <dbReference type="ARBA" id="ARBA00022741"/>
    </source>
</evidence>
<reference evidence="11 12" key="1">
    <citation type="submission" date="2019-06" db="EMBL/GenBank/DDBJ databases">
        <title>Draft genome of Streptomyces sedi sp. JCM16909.</title>
        <authorList>
            <person name="Klykleung N."/>
            <person name="Tanasupawat S."/>
            <person name="Kudo T."/>
            <person name="Yuki M."/>
            <person name="Ohkuma M."/>
        </authorList>
    </citation>
    <scope>NUCLEOTIDE SEQUENCE [LARGE SCALE GENOMIC DNA]</scope>
    <source>
        <strain evidence="11 12">JCM 16909</strain>
    </source>
</reference>
<dbReference type="Proteomes" id="UP000311713">
    <property type="component" value="Unassembled WGS sequence"/>
</dbReference>
<dbReference type="PROSITE" id="PS00211">
    <property type="entry name" value="ABC_TRANSPORTER_1"/>
    <property type="match status" value="1"/>
</dbReference>
<dbReference type="SUPFAM" id="SSF90123">
    <property type="entry name" value="ABC transporter transmembrane region"/>
    <property type="match status" value="1"/>
</dbReference>
<comment type="caution">
    <text evidence="11">The sequence shown here is derived from an EMBL/GenBank/DDBJ whole genome shotgun (WGS) entry which is preliminary data.</text>
</comment>
<feature type="domain" description="ABC transporter" evidence="9">
    <location>
        <begin position="372"/>
        <end position="615"/>
    </location>
</feature>
<dbReference type="CDD" id="cd18550">
    <property type="entry name" value="ABC_6TM_exporter_like"/>
    <property type="match status" value="1"/>
</dbReference>
<dbReference type="OrthoDB" id="9806127at2"/>
<dbReference type="InterPro" id="IPR039421">
    <property type="entry name" value="Type_1_exporter"/>
</dbReference>
<evidence type="ECO:0000259" key="10">
    <source>
        <dbReference type="PROSITE" id="PS50929"/>
    </source>
</evidence>
<evidence type="ECO:0000256" key="7">
    <source>
        <dbReference type="SAM" id="MobiDB-lite"/>
    </source>
</evidence>
<feature type="transmembrane region" description="Helical" evidence="8">
    <location>
        <begin position="161"/>
        <end position="192"/>
    </location>
</feature>
<keyword evidence="12" id="KW-1185">Reference proteome</keyword>
<dbReference type="Gene3D" id="1.20.1560.10">
    <property type="entry name" value="ABC transporter type 1, transmembrane domain"/>
    <property type="match status" value="1"/>
</dbReference>
<feature type="region of interest" description="Disordered" evidence="7">
    <location>
        <begin position="599"/>
        <end position="634"/>
    </location>
</feature>
<keyword evidence="2 8" id="KW-0812">Transmembrane</keyword>